<dbReference type="Gene3D" id="3.10.20.30">
    <property type="match status" value="1"/>
</dbReference>
<evidence type="ECO:0000259" key="8">
    <source>
        <dbReference type="PROSITE" id="PS51085"/>
    </source>
</evidence>
<dbReference type="InterPro" id="IPR017938">
    <property type="entry name" value="Riboflavin_synthase-like_b-brl"/>
</dbReference>
<keyword evidence="4" id="KW-0479">Metal-binding</keyword>
<dbReference type="Gene3D" id="2.40.30.10">
    <property type="entry name" value="Translation factors"/>
    <property type="match status" value="1"/>
</dbReference>
<feature type="domain" description="FAD-binding FR-type" evidence="9">
    <location>
        <begin position="1"/>
        <end position="102"/>
    </location>
</feature>
<dbReference type="PRINTS" id="PR00409">
    <property type="entry name" value="PHDIOXRDTASE"/>
</dbReference>
<dbReference type="PROSITE" id="PS51085">
    <property type="entry name" value="2FE2S_FER_2"/>
    <property type="match status" value="1"/>
</dbReference>
<dbReference type="GO" id="GO:0046872">
    <property type="term" value="F:metal ion binding"/>
    <property type="evidence" value="ECO:0007669"/>
    <property type="project" value="UniProtKB-KW"/>
</dbReference>
<dbReference type="InterPro" id="IPR039261">
    <property type="entry name" value="FNR_nucleotide-bd"/>
</dbReference>
<dbReference type="GO" id="GO:0016491">
    <property type="term" value="F:oxidoreductase activity"/>
    <property type="evidence" value="ECO:0007669"/>
    <property type="project" value="UniProtKB-KW"/>
</dbReference>
<sequence>MPATLRVESREQVSAEVVALTLADPRGQRLAPWTPGSHIDLILPNGMSRQYSLCGDRWDTYRYRIAVLNEANGRGGSRWIHENLREGDVLGFGGPRNQFPLVPADRYVFIAGGIGITPMIPMIEQAVRTERPWRLVYGGRSRQSMAFLDDLERFGDHVHCAPQDEVGLLDLDVALADVEPGTKVYCCGPTGLLEAVEAACRHLPPYTLHTERFTASAAESSQDRPFTLRLLRSGTDIDVPPGVTALDALADAGIGILSSCRQGTCGTCEVTVVDGVPDHRDSVLSEVDRQAGDCMISCVSRAQTERLVLDL</sequence>
<evidence type="ECO:0000256" key="6">
    <source>
        <dbReference type="ARBA" id="ARBA00023004"/>
    </source>
</evidence>
<dbReference type="SUPFAM" id="SSF63380">
    <property type="entry name" value="Riboflavin synthase domain-like"/>
    <property type="match status" value="1"/>
</dbReference>
<dbReference type="CDD" id="cd00207">
    <property type="entry name" value="fer2"/>
    <property type="match status" value="1"/>
</dbReference>
<keyword evidence="7" id="KW-0411">Iron-sulfur</keyword>
<comment type="caution">
    <text evidence="10">The sequence shown here is derived from an EMBL/GenBank/DDBJ whole genome shotgun (WGS) entry which is preliminary data.</text>
</comment>
<evidence type="ECO:0000256" key="2">
    <source>
        <dbReference type="ARBA" id="ARBA00022630"/>
    </source>
</evidence>
<dbReference type="InterPro" id="IPR001041">
    <property type="entry name" value="2Fe-2S_ferredoxin-type"/>
</dbReference>
<keyword evidence="3" id="KW-0001">2Fe-2S</keyword>
<dbReference type="InterPro" id="IPR036010">
    <property type="entry name" value="2Fe-2S_ferredoxin-like_sf"/>
</dbReference>
<evidence type="ECO:0000256" key="1">
    <source>
        <dbReference type="ARBA" id="ARBA00001974"/>
    </source>
</evidence>
<dbReference type="PROSITE" id="PS51384">
    <property type="entry name" value="FAD_FR"/>
    <property type="match status" value="1"/>
</dbReference>
<dbReference type="CDD" id="cd06185">
    <property type="entry name" value="PDR_like"/>
    <property type="match status" value="1"/>
</dbReference>
<dbReference type="Pfam" id="PF00175">
    <property type="entry name" value="NAD_binding_1"/>
    <property type="match status" value="1"/>
</dbReference>
<dbReference type="EMBL" id="RKLP01000008">
    <property type="protein sequence ID" value="RVW08624.1"/>
    <property type="molecule type" value="Genomic_DNA"/>
</dbReference>
<dbReference type="GO" id="GO:0051537">
    <property type="term" value="F:2 iron, 2 sulfur cluster binding"/>
    <property type="evidence" value="ECO:0007669"/>
    <property type="project" value="UniProtKB-KW"/>
</dbReference>
<dbReference type="InterPro" id="IPR050415">
    <property type="entry name" value="MRET"/>
</dbReference>
<keyword evidence="2" id="KW-0285">Flavoprotein</keyword>
<dbReference type="OrthoDB" id="502624at2"/>
<proteinExistence type="predicted"/>
<feature type="domain" description="2Fe-2S ferredoxin-type" evidence="8">
    <location>
        <begin position="226"/>
        <end position="311"/>
    </location>
</feature>
<accession>A0A438BCC6</accession>
<evidence type="ECO:0000256" key="4">
    <source>
        <dbReference type="ARBA" id="ARBA00022723"/>
    </source>
</evidence>
<dbReference type="PANTHER" id="PTHR47354:SF1">
    <property type="entry name" value="CARNITINE MONOOXYGENASE REDUCTASE SUBUNIT"/>
    <property type="match status" value="1"/>
</dbReference>
<dbReference type="PANTHER" id="PTHR47354">
    <property type="entry name" value="NADH OXIDOREDUCTASE HCR"/>
    <property type="match status" value="1"/>
</dbReference>
<evidence type="ECO:0000313" key="10">
    <source>
        <dbReference type="EMBL" id="RVW08624.1"/>
    </source>
</evidence>
<dbReference type="InterPro" id="IPR001433">
    <property type="entry name" value="OxRdtase_FAD/NAD-bd"/>
</dbReference>
<keyword evidence="6" id="KW-0408">Iron</keyword>
<keyword evidence="5" id="KW-0560">Oxidoreductase</keyword>
<dbReference type="SUPFAM" id="SSF52343">
    <property type="entry name" value="Ferredoxin reductase-like, C-terminal NADP-linked domain"/>
    <property type="match status" value="1"/>
</dbReference>
<keyword evidence="11" id="KW-1185">Reference proteome</keyword>
<evidence type="ECO:0000256" key="3">
    <source>
        <dbReference type="ARBA" id="ARBA00022714"/>
    </source>
</evidence>
<name>A0A438BCC6_9NOCA</name>
<evidence type="ECO:0000313" key="11">
    <source>
        <dbReference type="Proteomes" id="UP000286208"/>
    </source>
</evidence>
<dbReference type="Pfam" id="PF00111">
    <property type="entry name" value="Fer2"/>
    <property type="match status" value="1"/>
</dbReference>
<organism evidence="10 11">
    <name type="scientific">Prescottella agglutinans</name>
    <dbReference type="NCBI Taxonomy" id="1644129"/>
    <lineage>
        <taxon>Bacteria</taxon>
        <taxon>Bacillati</taxon>
        <taxon>Actinomycetota</taxon>
        <taxon>Actinomycetes</taxon>
        <taxon>Mycobacteriales</taxon>
        <taxon>Nocardiaceae</taxon>
        <taxon>Prescottella</taxon>
    </lineage>
</organism>
<evidence type="ECO:0000259" key="9">
    <source>
        <dbReference type="PROSITE" id="PS51384"/>
    </source>
</evidence>
<dbReference type="Proteomes" id="UP000286208">
    <property type="component" value="Unassembled WGS sequence"/>
</dbReference>
<evidence type="ECO:0000256" key="5">
    <source>
        <dbReference type="ARBA" id="ARBA00023002"/>
    </source>
</evidence>
<dbReference type="PROSITE" id="PS00197">
    <property type="entry name" value="2FE2S_FER_1"/>
    <property type="match status" value="1"/>
</dbReference>
<evidence type="ECO:0000256" key="7">
    <source>
        <dbReference type="ARBA" id="ARBA00023014"/>
    </source>
</evidence>
<dbReference type="AlphaFoldDB" id="A0A438BCC6"/>
<dbReference type="Gene3D" id="3.40.50.80">
    <property type="entry name" value="Nucleotide-binding domain of ferredoxin-NADP reductase (FNR) module"/>
    <property type="match status" value="1"/>
</dbReference>
<dbReference type="InterPro" id="IPR017927">
    <property type="entry name" value="FAD-bd_FR_type"/>
</dbReference>
<protein>
    <submittedName>
        <fullName evidence="10">Oxidoreductase</fullName>
    </submittedName>
</protein>
<dbReference type="SUPFAM" id="SSF54292">
    <property type="entry name" value="2Fe-2S ferredoxin-like"/>
    <property type="match status" value="1"/>
</dbReference>
<comment type="cofactor">
    <cofactor evidence="1">
        <name>FAD</name>
        <dbReference type="ChEBI" id="CHEBI:57692"/>
    </cofactor>
</comment>
<dbReference type="InterPro" id="IPR012675">
    <property type="entry name" value="Beta-grasp_dom_sf"/>
</dbReference>
<reference evidence="10 11" key="1">
    <citation type="submission" date="2018-11" db="EMBL/GenBank/DDBJ databases">
        <title>Rhodococcus spongicola sp. nov. and Rhodococcus xishaensis sp. nov. from marine sponges.</title>
        <authorList>
            <person name="Li L."/>
            <person name="Lin H.W."/>
        </authorList>
    </citation>
    <scope>NUCLEOTIDE SEQUENCE [LARGE SCALE GENOMIC DNA]</scope>
    <source>
        <strain evidence="10 11">CCTCC AB2014297</strain>
    </source>
</reference>
<gene>
    <name evidence="10" type="ORF">EGT67_16040</name>
</gene>
<dbReference type="InterPro" id="IPR006058">
    <property type="entry name" value="2Fe2S_fd_BS"/>
</dbReference>